<evidence type="ECO:0000313" key="1">
    <source>
        <dbReference type="EMBL" id="QKU35962.1"/>
    </source>
</evidence>
<dbReference type="GeneID" id="80519410"/>
<proteinExistence type="predicted"/>
<organism evidence="1">
    <name type="scientific">Tupanvirus soda lake</name>
    <dbReference type="NCBI Taxonomy" id="2126985"/>
    <lineage>
        <taxon>Viruses</taxon>
        <taxon>Varidnaviria</taxon>
        <taxon>Bamfordvirae</taxon>
        <taxon>Nucleocytoviricota</taxon>
        <taxon>Megaviricetes</taxon>
        <taxon>Imitervirales</taxon>
        <taxon>Mimiviridae</taxon>
        <taxon>Megamimivirinae</taxon>
        <taxon>Tupanvirus</taxon>
        <taxon>Tupanvirus salinum</taxon>
    </lineage>
</organism>
<dbReference type="EMBL" id="KY523104">
    <property type="protein sequence ID" value="QKU35962.1"/>
    <property type="molecule type" value="Genomic_DNA"/>
</dbReference>
<reference evidence="1" key="2">
    <citation type="journal article" date="2018" name="Nat. Commun.">
        <title>Tailed giant Tupanvirus possesses the most complete translational apparatus of the known virosphere.</title>
        <authorList>
            <person name="Abrahao J."/>
            <person name="Silva L."/>
            <person name="Silva L.S."/>
            <person name="Khalil J.Y.B."/>
            <person name="Rodrigues R."/>
            <person name="Arantes T."/>
            <person name="Assis F."/>
            <person name="Boratto P."/>
            <person name="Andrade M."/>
            <person name="Kroon E.G."/>
            <person name="Ribeiro B."/>
            <person name="Bergier I."/>
            <person name="Seligmann H."/>
            <person name="Ghigo E."/>
            <person name="Colson P."/>
            <person name="Levasseur A."/>
            <person name="Kroemer G."/>
            <person name="Raoult D."/>
            <person name="La Scola B."/>
        </authorList>
    </citation>
    <scope>NUCLEOTIDE SEQUENCE [LARGE SCALE GENOMIC DNA]</scope>
    <source>
        <strain evidence="1">Soda lake</strain>
    </source>
</reference>
<dbReference type="InterPro" id="IPR043910">
    <property type="entry name" value="DUF5767"/>
</dbReference>
<name>A0A6N1P2C7_9VIRU</name>
<dbReference type="RefSeq" id="YP_010782646.1">
    <property type="nucleotide sequence ID" value="NC_075039.1"/>
</dbReference>
<reference evidence="1" key="1">
    <citation type="submission" date="2017-01" db="EMBL/GenBank/DDBJ databases">
        <authorList>
            <person name="Assis F.L."/>
            <person name="Abrahao J.S."/>
            <person name="Silva L."/>
            <person name="Khalil J.B."/>
            <person name="Rodrigues R."/>
            <person name="Silva L.S."/>
            <person name="Arantes T."/>
            <person name="Boratto P."/>
            <person name="Andrade M."/>
            <person name="Kroon E.G."/>
            <person name="Ribeiro B."/>
            <person name="Bergier I."/>
            <person name="Seligmann H."/>
            <person name="Ghigo E."/>
            <person name="Colson P."/>
            <person name="Levasseur A."/>
            <person name="Raoult D."/>
            <person name="Scola B.L."/>
        </authorList>
    </citation>
    <scope>NUCLEOTIDE SEQUENCE</scope>
    <source>
        <strain evidence="1">Soda lake</strain>
    </source>
</reference>
<accession>A0A6N1P2C7</accession>
<dbReference type="Pfam" id="PF19071">
    <property type="entry name" value="DUF5767"/>
    <property type="match status" value="1"/>
</dbReference>
<sequence>MSCDCPCKCKSIKSTDNDLKDYIIKYLKNNFILGINFLELLNEIYDPFGYNLDGLTSEIVNKMDDYSNIFEKLYEKYKDNFVTKMEPETELAFKIIVDGTSYHITQKFINKPSTPKNFNYF</sequence>
<dbReference type="KEGG" id="vg:80519410"/>
<protein>
    <submittedName>
        <fullName evidence="1">Uncharacterized protein</fullName>
    </submittedName>
</protein>